<name>A0A068RPQ4_9FUNG</name>
<dbReference type="InterPro" id="IPR023610">
    <property type="entry name" value="PInositol-4/5-P-5/4-kinase"/>
</dbReference>
<accession>A0A068RPQ4</accession>
<dbReference type="OrthoDB" id="2256559at2759"/>
<feature type="compositionally biased region" description="Polar residues" evidence="12">
    <location>
        <begin position="22"/>
        <end position="31"/>
    </location>
</feature>
<feature type="compositionally biased region" description="Polar residues" evidence="12">
    <location>
        <begin position="58"/>
        <end position="72"/>
    </location>
</feature>
<gene>
    <name evidence="14" type="ORF">LCOR_03671.1</name>
</gene>
<evidence type="ECO:0000256" key="9">
    <source>
        <dbReference type="ARBA" id="ARBA00080374"/>
    </source>
</evidence>
<dbReference type="InterPro" id="IPR027484">
    <property type="entry name" value="PInositol-4-P-5-kinase_N"/>
</dbReference>
<evidence type="ECO:0000256" key="6">
    <source>
        <dbReference type="ARBA" id="ARBA00022777"/>
    </source>
</evidence>
<sequence>MHLLRECDNHSTSPCTPPLSPNDLSSSTNTSHDPDSTDLADPSTPPPSRSSTVKKTTQLPLTSHITSQSSIDSNDHHHLLPPTTDHNNQKPSKKDHAFDKNSIDRLSRQPSTSTSSSSSGQIIFQQVSTTENVVVEERPEQQHGVMATTLQPKLSRPGYVDTDDEDDDSKQLSIGTRIAKGHRHYTLMYDMLTGIRIAVGRVSAKLWRDLSDQDFRAAHKLVFDVTGNELTPGVKYDFKFKDYAPWVFRHLRERFRVDAADYMMSLTNKYILSELSSPGKSKSFFYYSRDCRFIIKTIHHVEHRFLRRILKQYYNHVCDNPNTLLSRFYGLHRIKLPRGRKIHFIVMGNVFPASKDLHLVFDLKGSTFGRFTPEERLATNPMTVLKDQNWIARSQKLRLGPEKRNLFIQQLERDIALLTAMNIMDYSMLVGIHDMERENGEDREDQHLHIVRTEHMGPTDGARRASKATFVRNALKNTNSRLLDKKELPKRLSMEYV</sequence>
<evidence type="ECO:0000256" key="8">
    <source>
        <dbReference type="ARBA" id="ARBA00078403"/>
    </source>
</evidence>
<evidence type="ECO:0000256" key="10">
    <source>
        <dbReference type="ARBA" id="ARBA00082306"/>
    </source>
</evidence>
<dbReference type="GO" id="GO:0046854">
    <property type="term" value="P:phosphatidylinositol phosphate biosynthetic process"/>
    <property type="evidence" value="ECO:0007669"/>
    <property type="project" value="UniProtKB-ARBA"/>
</dbReference>
<keyword evidence="7 11" id="KW-0067">ATP-binding</keyword>
<dbReference type="GO" id="GO:0005524">
    <property type="term" value="F:ATP binding"/>
    <property type="evidence" value="ECO:0007669"/>
    <property type="project" value="UniProtKB-UniRule"/>
</dbReference>
<dbReference type="PANTHER" id="PTHR23086">
    <property type="entry name" value="PHOSPHATIDYLINOSITOL-4-PHOSPHATE 5-KINASE"/>
    <property type="match status" value="1"/>
</dbReference>
<reference evidence="14" key="1">
    <citation type="submission" date="2013-08" db="EMBL/GenBank/DDBJ databases">
        <title>Gene expansion shapes genome architecture in the human pathogen Lichtheimia corymbifera: an evolutionary genomics analysis in the ancient terrestrial Mucorales (Mucoromycotina).</title>
        <authorList>
            <person name="Schwartze V.U."/>
            <person name="Winter S."/>
            <person name="Shelest E."/>
            <person name="Marcet-Houben M."/>
            <person name="Horn F."/>
            <person name="Wehner S."/>
            <person name="Hoffmann K."/>
            <person name="Riege K."/>
            <person name="Sammeth M."/>
            <person name="Nowrousian M."/>
            <person name="Valiante V."/>
            <person name="Linde J."/>
            <person name="Jacobsen I.D."/>
            <person name="Marz M."/>
            <person name="Brakhage A.A."/>
            <person name="Gabaldon T."/>
            <person name="Bocker S."/>
            <person name="Voigt K."/>
        </authorList>
    </citation>
    <scope>NUCLEOTIDE SEQUENCE [LARGE SCALE GENOMIC DNA]</scope>
    <source>
        <strain evidence="14">FSU 9682</strain>
    </source>
</reference>
<dbReference type="InterPro" id="IPR002498">
    <property type="entry name" value="PInositol-4-P-4/5-kinase_core"/>
</dbReference>
<evidence type="ECO:0000256" key="3">
    <source>
        <dbReference type="ARBA" id="ARBA00022553"/>
    </source>
</evidence>
<evidence type="ECO:0000256" key="12">
    <source>
        <dbReference type="SAM" id="MobiDB-lite"/>
    </source>
</evidence>
<dbReference type="AlphaFoldDB" id="A0A068RPQ4"/>
<comment type="catalytic activity">
    <reaction evidence="1">
        <text>a 1,2-diacyl-sn-glycero-3-phospho-(1D-myo-inositol 4-phosphate) + ATP = a 1,2-diacyl-sn-glycero-3-phospho-(1D-myo-inositol-4,5-bisphosphate) + ADP + H(+)</text>
        <dbReference type="Rhea" id="RHEA:14425"/>
        <dbReference type="ChEBI" id="CHEBI:15378"/>
        <dbReference type="ChEBI" id="CHEBI:30616"/>
        <dbReference type="ChEBI" id="CHEBI:58178"/>
        <dbReference type="ChEBI" id="CHEBI:58456"/>
        <dbReference type="ChEBI" id="CHEBI:456216"/>
        <dbReference type="EC" id="2.7.1.68"/>
    </reaction>
</comment>
<dbReference type="EMBL" id="CBTN010000012">
    <property type="protein sequence ID" value="CDH52158.1"/>
    <property type="molecule type" value="Genomic_DNA"/>
</dbReference>
<dbReference type="GO" id="GO:0005886">
    <property type="term" value="C:plasma membrane"/>
    <property type="evidence" value="ECO:0007669"/>
    <property type="project" value="TreeGrafter"/>
</dbReference>
<dbReference type="GO" id="GO:0016308">
    <property type="term" value="F:1-phosphatidylinositol-4-phosphate 5-kinase activity"/>
    <property type="evidence" value="ECO:0007669"/>
    <property type="project" value="UniProtKB-EC"/>
</dbReference>
<dbReference type="PROSITE" id="PS51455">
    <property type="entry name" value="PIPK"/>
    <property type="match status" value="1"/>
</dbReference>
<dbReference type="SUPFAM" id="SSF56104">
    <property type="entry name" value="SAICAR synthase-like"/>
    <property type="match status" value="1"/>
</dbReference>
<evidence type="ECO:0000256" key="2">
    <source>
        <dbReference type="ARBA" id="ARBA00012172"/>
    </source>
</evidence>
<evidence type="ECO:0000259" key="13">
    <source>
        <dbReference type="PROSITE" id="PS51455"/>
    </source>
</evidence>
<keyword evidence="15" id="KW-1185">Reference proteome</keyword>
<keyword evidence="3" id="KW-0597">Phosphoprotein</keyword>
<comment type="caution">
    <text evidence="14">The sequence shown here is derived from an EMBL/GenBank/DDBJ whole genome shotgun (WGS) entry which is preliminary data.</text>
</comment>
<evidence type="ECO:0000256" key="4">
    <source>
        <dbReference type="ARBA" id="ARBA00022679"/>
    </source>
</evidence>
<organism evidence="14 15">
    <name type="scientific">Lichtheimia corymbifera JMRC:FSU:9682</name>
    <dbReference type="NCBI Taxonomy" id="1263082"/>
    <lineage>
        <taxon>Eukaryota</taxon>
        <taxon>Fungi</taxon>
        <taxon>Fungi incertae sedis</taxon>
        <taxon>Mucoromycota</taxon>
        <taxon>Mucoromycotina</taxon>
        <taxon>Mucoromycetes</taxon>
        <taxon>Mucorales</taxon>
        <taxon>Lichtheimiaceae</taxon>
        <taxon>Lichtheimia</taxon>
    </lineage>
</organism>
<feature type="compositionally biased region" description="Basic and acidic residues" evidence="12">
    <location>
        <begin position="92"/>
        <end position="107"/>
    </location>
</feature>
<evidence type="ECO:0000256" key="5">
    <source>
        <dbReference type="ARBA" id="ARBA00022741"/>
    </source>
</evidence>
<feature type="region of interest" description="Disordered" evidence="12">
    <location>
        <begin position="1"/>
        <end position="123"/>
    </location>
</feature>
<dbReference type="EC" id="2.7.1.68" evidence="2"/>
<dbReference type="Pfam" id="PF01504">
    <property type="entry name" value="PIP5K"/>
    <property type="match status" value="1"/>
</dbReference>
<dbReference type="STRING" id="1263082.A0A068RPQ4"/>
<keyword evidence="5 11" id="KW-0547">Nucleotide-binding</keyword>
<dbReference type="InterPro" id="IPR027483">
    <property type="entry name" value="PInositol-4-P-4/5-kinase_C_sf"/>
</dbReference>
<evidence type="ECO:0000313" key="14">
    <source>
        <dbReference type="EMBL" id="CDH52158.1"/>
    </source>
</evidence>
<dbReference type="FunFam" id="3.30.800.10:FF:000009">
    <property type="entry name" value="Phosphatidylinositol 4-phosphate 5-kinase its3"/>
    <property type="match status" value="1"/>
</dbReference>
<proteinExistence type="predicted"/>
<evidence type="ECO:0000313" key="15">
    <source>
        <dbReference type="Proteomes" id="UP000027586"/>
    </source>
</evidence>
<evidence type="ECO:0000256" key="7">
    <source>
        <dbReference type="ARBA" id="ARBA00022840"/>
    </source>
</evidence>
<dbReference type="PANTHER" id="PTHR23086:SF8">
    <property type="entry name" value="PHOSPHATIDYLINOSITOL 5-PHOSPHATE 4-KINASE, ISOFORM A"/>
    <property type="match status" value="1"/>
</dbReference>
<evidence type="ECO:0000256" key="1">
    <source>
        <dbReference type="ARBA" id="ARBA00000444"/>
    </source>
</evidence>
<dbReference type="Gene3D" id="3.30.810.10">
    <property type="entry name" value="2-Layer Sandwich"/>
    <property type="match status" value="1"/>
</dbReference>
<feature type="domain" description="PIPK" evidence="13">
    <location>
        <begin position="181"/>
        <end position="497"/>
    </location>
</feature>
<keyword evidence="4 11" id="KW-0808">Transferase</keyword>
<dbReference type="CDD" id="cd17303">
    <property type="entry name" value="PIPKc_PIP5K_yeast_like"/>
    <property type="match status" value="1"/>
</dbReference>
<keyword evidence="6 11" id="KW-0418">Kinase</keyword>
<evidence type="ECO:0000256" key="11">
    <source>
        <dbReference type="PROSITE-ProRule" id="PRU00781"/>
    </source>
</evidence>
<dbReference type="VEuPathDB" id="FungiDB:LCOR_03671.1"/>
<dbReference type="Proteomes" id="UP000027586">
    <property type="component" value="Unassembled WGS sequence"/>
</dbReference>
<protein>
    <recommendedName>
        <fullName evidence="2">1-phosphatidylinositol-4-phosphate 5-kinase</fullName>
        <ecNumber evidence="2">2.7.1.68</ecNumber>
    </recommendedName>
    <alternativeName>
        <fullName evidence="10">1-phosphatidylinositol 4-phosphate kinase</fullName>
    </alternativeName>
    <alternativeName>
        <fullName evidence="8">Diphosphoinositide kinase</fullName>
    </alternativeName>
    <alternativeName>
        <fullName evidence="9">PIP5K</fullName>
    </alternativeName>
</protein>
<dbReference type="Gene3D" id="3.30.800.10">
    <property type="entry name" value="Phosphatidylinositol Phosphate Kinase II Beta"/>
    <property type="match status" value="1"/>
</dbReference>
<dbReference type="SMART" id="SM00330">
    <property type="entry name" value="PIPKc"/>
    <property type="match status" value="1"/>
</dbReference>